<dbReference type="EMBL" id="HBEA01010298">
    <property type="protein sequence ID" value="CAD8258395.1"/>
    <property type="molecule type" value="Transcribed_RNA"/>
</dbReference>
<feature type="region of interest" description="Disordered" evidence="1">
    <location>
        <begin position="28"/>
        <end position="127"/>
    </location>
</feature>
<feature type="compositionally biased region" description="Basic residues" evidence="1">
    <location>
        <begin position="83"/>
        <end position="93"/>
    </location>
</feature>
<protein>
    <submittedName>
        <fullName evidence="2">Uncharacterized protein</fullName>
    </submittedName>
</protein>
<sequence>MSLTARRQSRRRKTLSARDLQQFLETENGVQSIAVQAAEDAGGERRASRAQTARPAEAEAEAEAESPLTDRTNSPGPELRNRPGNRKGRRRRSIVLPPDVTQLCAPQPPEAPASAEADDLKTEAQEGARMSAKALRQSSLPDLVRAFHALPTAQKCERRRIAAVVFLRSGYAMTPYAELDSHRLLSANDEPGALQGALPRFERAQIIDKLRSCVTVMKSAKDQESDATRRRLRARWERDSASEDFLYWDIDSRERIQASEFKRRYYGYIGRNAPTRRAPALPCSPGEEARQASQSYVLCLSTAAAALKAGGQSQHAAAFRKKKEDFLAKQEQIDQEMWYQMQMVRHTFQRKRLFSELKFYWELATTPQQA</sequence>
<organism evidence="2">
    <name type="scientific">Pinguiococcus pyrenoidosus</name>
    <dbReference type="NCBI Taxonomy" id="172671"/>
    <lineage>
        <taxon>Eukaryota</taxon>
        <taxon>Sar</taxon>
        <taxon>Stramenopiles</taxon>
        <taxon>Ochrophyta</taxon>
        <taxon>Pinguiophyceae</taxon>
        <taxon>Pinguiochrysidales</taxon>
        <taxon>Pinguiochrysidaceae</taxon>
        <taxon>Pinguiococcus</taxon>
    </lineage>
</organism>
<proteinExistence type="predicted"/>
<evidence type="ECO:0000256" key="1">
    <source>
        <dbReference type="SAM" id="MobiDB-lite"/>
    </source>
</evidence>
<accession>A0A7R9U8M2</accession>
<feature type="region of interest" description="Disordered" evidence="1">
    <location>
        <begin position="1"/>
        <end position="20"/>
    </location>
</feature>
<name>A0A7R9U8M2_9STRA</name>
<evidence type="ECO:0000313" key="2">
    <source>
        <dbReference type="EMBL" id="CAD8258395.1"/>
    </source>
</evidence>
<gene>
    <name evidence="2" type="ORF">PPYR1160_LOCUS7896</name>
</gene>
<dbReference type="AlphaFoldDB" id="A0A7R9U8M2"/>
<reference evidence="2" key="1">
    <citation type="submission" date="2021-01" db="EMBL/GenBank/DDBJ databases">
        <authorList>
            <person name="Corre E."/>
            <person name="Pelletier E."/>
            <person name="Niang G."/>
            <person name="Scheremetjew M."/>
            <person name="Finn R."/>
            <person name="Kale V."/>
            <person name="Holt S."/>
            <person name="Cochrane G."/>
            <person name="Meng A."/>
            <person name="Brown T."/>
            <person name="Cohen L."/>
        </authorList>
    </citation>
    <scope>NUCLEOTIDE SEQUENCE</scope>
    <source>
        <strain evidence="2">CCMP2078</strain>
    </source>
</reference>